<name>A0A0J7IAV7_9FLAO</name>
<dbReference type="PATRIC" id="fig|558151.6.peg.2906"/>
<dbReference type="EMBL" id="LFND01000004">
    <property type="protein sequence ID" value="KMQ63006.1"/>
    <property type="molecule type" value="Genomic_DNA"/>
</dbReference>
<evidence type="ECO:0000313" key="1">
    <source>
        <dbReference type="EMBL" id="KMQ63006.1"/>
    </source>
</evidence>
<reference evidence="1 2" key="1">
    <citation type="journal article" date="2013" name="Int. J. Syst. Evol. Microbiol.">
        <title>Chryseobacterium angstadtii sp. nov., isolated from a newt tank.</title>
        <authorList>
            <person name="Kirk K.E."/>
            <person name="Hoffman J.A."/>
            <person name="Smith K.A."/>
            <person name="Strahan B.L."/>
            <person name="Failor K.C."/>
            <person name="Krebs J.E."/>
            <person name="Gale A.N."/>
            <person name="Do T.D."/>
            <person name="Sontag T.C."/>
            <person name="Batties A.M."/>
            <person name="Mistiszyn K."/>
            <person name="Newman J.D."/>
        </authorList>
    </citation>
    <scope>NUCLEOTIDE SEQUENCE [LARGE SCALE GENOMIC DNA]</scope>
    <source>
        <strain evidence="1 2">KM</strain>
    </source>
</reference>
<proteinExistence type="predicted"/>
<gene>
    <name evidence="1" type="ORF">ACM46_13735</name>
</gene>
<comment type="caution">
    <text evidence="1">The sequence shown here is derived from an EMBL/GenBank/DDBJ whole genome shotgun (WGS) entry which is preliminary data.</text>
</comment>
<evidence type="ECO:0000313" key="2">
    <source>
        <dbReference type="Proteomes" id="UP000036261"/>
    </source>
</evidence>
<sequence length="163" mass="18380">MATPEYIREGLKQIASSHAPAVSNIAQVKSVDEEKAICVLTDEDGQEYLDVRLRPVLTGNKSFIQIPKVGSYVLAVRVEDDDDWMVMACDVVEKFYWKTATANLELSDKIHMEANGKNFAKLVDELFDAIKAMKFTTNYGPTINLINLADFETLRNEFKSLLK</sequence>
<dbReference type="OrthoDB" id="1151181at2"/>
<dbReference type="RefSeq" id="WP_048507250.1">
    <property type="nucleotide sequence ID" value="NZ_LFND01000004.1"/>
</dbReference>
<dbReference type="Proteomes" id="UP000036261">
    <property type="component" value="Unassembled WGS sequence"/>
</dbReference>
<accession>A0A0J7IAV7</accession>
<protein>
    <submittedName>
        <fullName evidence="1">Uncharacterized protein</fullName>
    </submittedName>
</protein>
<keyword evidence="2" id="KW-1185">Reference proteome</keyword>
<dbReference type="STRING" id="558151.ACM46_13735"/>
<organism evidence="1 2">
    <name type="scientific">Chryseobacterium angstadtii</name>
    <dbReference type="NCBI Taxonomy" id="558151"/>
    <lineage>
        <taxon>Bacteria</taxon>
        <taxon>Pseudomonadati</taxon>
        <taxon>Bacteroidota</taxon>
        <taxon>Flavobacteriia</taxon>
        <taxon>Flavobacteriales</taxon>
        <taxon>Weeksellaceae</taxon>
        <taxon>Chryseobacterium group</taxon>
        <taxon>Chryseobacterium</taxon>
    </lineage>
</organism>
<dbReference type="AlphaFoldDB" id="A0A0J7IAV7"/>